<evidence type="ECO:0000313" key="3">
    <source>
        <dbReference type="Proteomes" id="UP000604825"/>
    </source>
</evidence>
<evidence type="ECO:0000256" key="1">
    <source>
        <dbReference type="SAM" id="MobiDB-lite"/>
    </source>
</evidence>
<feature type="region of interest" description="Disordered" evidence="1">
    <location>
        <begin position="229"/>
        <end position="272"/>
    </location>
</feature>
<protein>
    <submittedName>
        <fullName evidence="2">Uncharacterized protein</fullName>
    </submittedName>
</protein>
<dbReference type="EMBL" id="CAJGYO010000018">
    <property type="protein sequence ID" value="CAD6336432.1"/>
    <property type="molecule type" value="Genomic_DNA"/>
</dbReference>
<name>A0A811S2A8_9POAL</name>
<keyword evidence="3" id="KW-1185">Reference proteome</keyword>
<gene>
    <name evidence="2" type="ORF">NCGR_LOCUS60530</name>
</gene>
<evidence type="ECO:0000313" key="2">
    <source>
        <dbReference type="EMBL" id="CAD6336432.1"/>
    </source>
</evidence>
<proteinExistence type="predicted"/>
<organism evidence="2 3">
    <name type="scientific">Miscanthus lutarioriparius</name>
    <dbReference type="NCBI Taxonomy" id="422564"/>
    <lineage>
        <taxon>Eukaryota</taxon>
        <taxon>Viridiplantae</taxon>
        <taxon>Streptophyta</taxon>
        <taxon>Embryophyta</taxon>
        <taxon>Tracheophyta</taxon>
        <taxon>Spermatophyta</taxon>
        <taxon>Magnoliopsida</taxon>
        <taxon>Liliopsida</taxon>
        <taxon>Poales</taxon>
        <taxon>Poaceae</taxon>
        <taxon>PACMAD clade</taxon>
        <taxon>Panicoideae</taxon>
        <taxon>Andropogonodae</taxon>
        <taxon>Andropogoneae</taxon>
        <taxon>Saccharinae</taxon>
        <taxon>Miscanthus</taxon>
    </lineage>
</organism>
<comment type="caution">
    <text evidence="2">The sequence shown here is derived from an EMBL/GenBank/DDBJ whole genome shotgun (WGS) entry which is preliminary data.</text>
</comment>
<dbReference type="AlphaFoldDB" id="A0A811S2A8"/>
<sequence length="291" mass="33860">MKSQNVNLDIGAICTLHEMHTQFRNKTVDGKNIVKYFGCFSFKPAHDAKQIAPASKNKWVENWYQYWFYHSVPLVEEKDDSRKIVKKYPLAAKMTKNIFDCKPEFTSSKNSRTCEKAYKLTANLHSARDLYEEYITARVCPLKKGWSFVRFYKKVVRGKDYLYPDKEVFRSKKYSKDEDFVSVVEAKAVEILGKFLKKEKDLMDKILGKDYKHLNRVFEITQITYNERPPPAYSRTAKPSIENVTKKKRAGDQLTKKTSKKKKVSASFDSKKVAEDEVHLCVDADSQEVLS</sequence>
<reference evidence="2" key="1">
    <citation type="submission" date="2020-10" db="EMBL/GenBank/DDBJ databases">
        <authorList>
            <person name="Han B."/>
            <person name="Lu T."/>
            <person name="Zhao Q."/>
            <person name="Huang X."/>
            <person name="Zhao Y."/>
        </authorList>
    </citation>
    <scope>NUCLEOTIDE SEQUENCE</scope>
</reference>
<accession>A0A811S2A8</accession>
<dbReference type="Proteomes" id="UP000604825">
    <property type="component" value="Unassembled WGS sequence"/>
</dbReference>